<sequence>MTIIKHRKAIYGAWGAIETNVVMEEYDVATERAYDIIRSLEALQSSQKIDYVKVDKIINSLQQLEVPNV</sequence>
<dbReference type="EMBL" id="CP067341">
    <property type="protein sequence ID" value="QQP10458.1"/>
    <property type="molecule type" value="Genomic_DNA"/>
</dbReference>
<reference evidence="1 2" key="1">
    <citation type="submission" date="2020-01" db="EMBL/GenBank/DDBJ databases">
        <authorList>
            <person name="Liu G."/>
            <person name="Liu B."/>
        </authorList>
    </citation>
    <scope>NUCLEOTIDE SEQUENCE [LARGE SCALE GENOMIC DNA]</scope>
    <source>
        <strain evidence="1 2">FJAT-51161</strain>
    </source>
</reference>
<gene>
    <name evidence="1" type="ORF">FJQ98_14290</name>
</gene>
<name>A0ABX7ANH8_9BACI</name>
<dbReference type="Proteomes" id="UP000596049">
    <property type="component" value="Chromosome"/>
</dbReference>
<organism evidence="1 2">
    <name type="scientific">Lysinibacillus agricola</name>
    <dbReference type="NCBI Taxonomy" id="2590012"/>
    <lineage>
        <taxon>Bacteria</taxon>
        <taxon>Bacillati</taxon>
        <taxon>Bacillota</taxon>
        <taxon>Bacilli</taxon>
        <taxon>Bacillales</taxon>
        <taxon>Bacillaceae</taxon>
        <taxon>Lysinibacillus</taxon>
    </lineage>
</organism>
<evidence type="ECO:0000313" key="2">
    <source>
        <dbReference type="Proteomes" id="UP000596049"/>
    </source>
</evidence>
<proteinExistence type="predicted"/>
<evidence type="ECO:0000313" key="1">
    <source>
        <dbReference type="EMBL" id="QQP10458.1"/>
    </source>
</evidence>
<accession>A0ABX7ANH8</accession>
<keyword evidence="2" id="KW-1185">Reference proteome</keyword>
<protein>
    <submittedName>
        <fullName evidence="1">Uncharacterized protein</fullName>
    </submittedName>
</protein>
<dbReference type="RefSeq" id="WP_143114539.1">
    <property type="nucleotide sequence ID" value="NZ_CP067341.1"/>
</dbReference>